<dbReference type="EMBL" id="SRPY01000882">
    <property type="protein sequence ID" value="KAG5916566.1"/>
    <property type="molecule type" value="Genomic_DNA"/>
</dbReference>
<feature type="transmembrane region" description="Helical" evidence="7">
    <location>
        <begin position="290"/>
        <end position="311"/>
    </location>
</feature>
<dbReference type="Proteomes" id="UP000811619">
    <property type="component" value="Unassembled WGS sequence"/>
</dbReference>
<evidence type="ECO:0000256" key="5">
    <source>
        <dbReference type="ARBA" id="ARBA00022989"/>
    </source>
</evidence>
<feature type="transmembrane region" description="Helical" evidence="7">
    <location>
        <begin position="137"/>
        <end position="159"/>
    </location>
</feature>
<gene>
    <name evidence="9" type="ORF">E4U42_007600</name>
</gene>
<feature type="domain" description="Amino acid permease/ SLC12A" evidence="8">
    <location>
        <begin position="59"/>
        <end position="523"/>
    </location>
</feature>
<dbReference type="FunFam" id="1.20.1740.10:FF:000006">
    <property type="entry name" value="General amino acid permease"/>
    <property type="match status" value="1"/>
</dbReference>
<dbReference type="OrthoDB" id="10062876at2759"/>
<name>A0A8K0J1Q0_9HYPO</name>
<comment type="subcellular location">
    <subcellularLocation>
        <location evidence="1">Membrane</location>
        <topology evidence="1">Multi-pass membrane protein</topology>
    </subcellularLocation>
</comment>
<feature type="transmembrane region" description="Helical" evidence="7">
    <location>
        <begin position="198"/>
        <end position="218"/>
    </location>
</feature>
<dbReference type="InterPro" id="IPR004840">
    <property type="entry name" value="Amino_acid_permease_CS"/>
</dbReference>
<dbReference type="PIRSF" id="PIRSF006060">
    <property type="entry name" value="AA_transporter"/>
    <property type="match status" value="1"/>
</dbReference>
<comment type="caution">
    <text evidence="9">The sequence shown here is derived from an EMBL/GenBank/DDBJ whole genome shotgun (WGS) entry which is preliminary data.</text>
</comment>
<protein>
    <recommendedName>
        <fullName evidence="8">Amino acid permease/ SLC12A domain-containing protein</fullName>
    </recommendedName>
</protein>
<feature type="transmembrane region" description="Helical" evidence="7">
    <location>
        <begin position="419"/>
        <end position="444"/>
    </location>
</feature>
<evidence type="ECO:0000256" key="1">
    <source>
        <dbReference type="ARBA" id="ARBA00004141"/>
    </source>
</evidence>
<proteinExistence type="predicted"/>
<keyword evidence="10" id="KW-1185">Reference proteome</keyword>
<keyword evidence="6 7" id="KW-0472">Membrane</keyword>
<feature type="transmembrane region" description="Helical" evidence="7">
    <location>
        <begin position="464"/>
        <end position="489"/>
    </location>
</feature>
<dbReference type="GO" id="GO:0016020">
    <property type="term" value="C:membrane"/>
    <property type="evidence" value="ECO:0007669"/>
    <property type="project" value="UniProtKB-SubCell"/>
</dbReference>
<evidence type="ECO:0000256" key="2">
    <source>
        <dbReference type="ARBA" id="ARBA00022448"/>
    </source>
</evidence>
<dbReference type="GO" id="GO:0015171">
    <property type="term" value="F:amino acid transmembrane transporter activity"/>
    <property type="evidence" value="ECO:0007669"/>
    <property type="project" value="TreeGrafter"/>
</dbReference>
<dbReference type="PROSITE" id="PS00218">
    <property type="entry name" value="AMINO_ACID_PERMEASE_1"/>
    <property type="match status" value="1"/>
</dbReference>
<evidence type="ECO:0000259" key="8">
    <source>
        <dbReference type="Pfam" id="PF00324"/>
    </source>
</evidence>
<keyword evidence="3 7" id="KW-0812">Transmembrane</keyword>
<dbReference type="Gene3D" id="1.20.1740.10">
    <property type="entry name" value="Amino acid/polyamine transporter I"/>
    <property type="match status" value="1"/>
</dbReference>
<feature type="transmembrane region" description="Helical" evidence="7">
    <location>
        <begin position="89"/>
        <end position="116"/>
    </location>
</feature>
<reference evidence="9" key="1">
    <citation type="journal article" date="2020" name="bioRxiv">
        <title>Whole genome comparisons of ergot fungi reveals the divergence and evolution of species within the genus Claviceps are the result of varying mechanisms driving genome evolution and host range expansion.</title>
        <authorList>
            <person name="Wyka S.A."/>
            <person name="Mondo S.J."/>
            <person name="Liu M."/>
            <person name="Dettman J."/>
            <person name="Nalam V."/>
            <person name="Broders K.D."/>
        </authorList>
    </citation>
    <scope>NUCLEOTIDE SEQUENCE</scope>
    <source>
        <strain evidence="9">CCC 489</strain>
    </source>
</reference>
<dbReference type="Pfam" id="PF00324">
    <property type="entry name" value="AA_permease"/>
    <property type="match status" value="1"/>
</dbReference>
<evidence type="ECO:0000313" key="10">
    <source>
        <dbReference type="Proteomes" id="UP000811619"/>
    </source>
</evidence>
<dbReference type="InterPro" id="IPR050524">
    <property type="entry name" value="APC_YAT"/>
</dbReference>
<feature type="transmembrane region" description="Helical" evidence="7">
    <location>
        <begin position="165"/>
        <end position="186"/>
    </location>
</feature>
<keyword evidence="5 7" id="KW-1133">Transmembrane helix</keyword>
<evidence type="ECO:0000313" key="9">
    <source>
        <dbReference type="EMBL" id="KAG5916566.1"/>
    </source>
</evidence>
<dbReference type="PANTHER" id="PTHR43341">
    <property type="entry name" value="AMINO ACID PERMEASE"/>
    <property type="match status" value="1"/>
</dbReference>
<keyword evidence="2" id="KW-0813">Transport</keyword>
<sequence>MAALDVDGRLCPASCAGREKECPVGVDTKEASGTVSALRPSLSGSPGHDATHRKLKSRHIQLIGIGGSIGTALYVQIGKGLLSGGPGSLFLAFSGWCTVLVALSFCMAEMVTYLPISSPFIRFAGRFVDEALGFAAGWNFFVLQALCVPFEIVACGFILRFWTDAVPTAVVIVVVGALYAVVNLAAVRWYGETEFWAAVGKVLLIVGLVVFTLVAMLGGNPDGDRFGFRFWRDPGAFAPLHYPGAVGRALGFLQCLIQASFTLAGPDYVSMAAGEAEDPRRVMPRAFDAVLYRLAAFFSLGALCVGILVPYDDAAMVAAFRDAAPGAASSPYVVAMDRLRIRVLPHVVNAMILTSAFSAGNSYVYCASRSLYGLALDGMAPRFFTVCNARGLPVYCLALVLLVALLAFLQLSVNAAVVLNWLISLLTASQLLNFCCIAISYLCFHRALAAQGVRRDSLPYKARFMPFAAYYVLVAASVMILAGGYAVFLPGHWDLASFFFSYTMLGVFPTLYLLYKLIRRTKIHNPKDVDLFKDLDIIAEYERNYLPQPAKHCFGRALDMLFG</sequence>
<evidence type="ECO:0000256" key="4">
    <source>
        <dbReference type="ARBA" id="ARBA00022970"/>
    </source>
</evidence>
<evidence type="ECO:0000256" key="6">
    <source>
        <dbReference type="ARBA" id="ARBA00023136"/>
    </source>
</evidence>
<dbReference type="PANTHER" id="PTHR43341:SF15">
    <property type="entry name" value="GENERAL AMINO ACID PERMEASE AGP2"/>
    <property type="match status" value="1"/>
</dbReference>
<feature type="transmembrane region" description="Helical" evidence="7">
    <location>
        <begin position="495"/>
        <end position="515"/>
    </location>
</feature>
<evidence type="ECO:0000256" key="3">
    <source>
        <dbReference type="ARBA" id="ARBA00022692"/>
    </source>
</evidence>
<keyword evidence="4" id="KW-0029">Amino-acid transport</keyword>
<accession>A0A8K0J1Q0</accession>
<feature type="transmembrane region" description="Helical" evidence="7">
    <location>
        <begin position="392"/>
        <end position="413"/>
    </location>
</feature>
<organism evidence="9 10">
    <name type="scientific">Claviceps africana</name>
    <dbReference type="NCBI Taxonomy" id="83212"/>
    <lineage>
        <taxon>Eukaryota</taxon>
        <taxon>Fungi</taxon>
        <taxon>Dikarya</taxon>
        <taxon>Ascomycota</taxon>
        <taxon>Pezizomycotina</taxon>
        <taxon>Sordariomycetes</taxon>
        <taxon>Hypocreomycetidae</taxon>
        <taxon>Hypocreales</taxon>
        <taxon>Clavicipitaceae</taxon>
        <taxon>Claviceps</taxon>
    </lineage>
</organism>
<feature type="transmembrane region" description="Helical" evidence="7">
    <location>
        <begin position="60"/>
        <end position="77"/>
    </location>
</feature>
<dbReference type="InterPro" id="IPR004841">
    <property type="entry name" value="AA-permease/SLC12A_dom"/>
</dbReference>
<dbReference type="AlphaFoldDB" id="A0A8K0J1Q0"/>
<evidence type="ECO:0000256" key="7">
    <source>
        <dbReference type="SAM" id="Phobius"/>
    </source>
</evidence>